<reference evidence="2" key="1">
    <citation type="submission" date="2022-02" db="EMBL/GenBank/DDBJ databases">
        <authorList>
            <person name="Henning P.M."/>
            <person name="McCubbin A.G."/>
            <person name="Shore J.S."/>
        </authorList>
    </citation>
    <scope>NUCLEOTIDE SEQUENCE</scope>
    <source>
        <strain evidence="2">F60SS</strain>
        <tissue evidence="2">Leaves</tissue>
    </source>
</reference>
<evidence type="ECO:0000313" key="3">
    <source>
        <dbReference type="Proteomes" id="UP001141552"/>
    </source>
</evidence>
<protein>
    <submittedName>
        <fullName evidence="2">Uncharacterized protein</fullName>
    </submittedName>
</protein>
<evidence type="ECO:0000313" key="2">
    <source>
        <dbReference type="EMBL" id="KAJ4823297.1"/>
    </source>
</evidence>
<gene>
    <name evidence="2" type="ORF">Tsubulata_028572</name>
</gene>
<dbReference type="Proteomes" id="UP001141552">
    <property type="component" value="Unassembled WGS sequence"/>
</dbReference>
<dbReference type="AlphaFoldDB" id="A0A9Q0F3L4"/>
<feature type="compositionally biased region" description="Acidic residues" evidence="1">
    <location>
        <begin position="123"/>
        <end position="133"/>
    </location>
</feature>
<feature type="region of interest" description="Disordered" evidence="1">
    <location>
        <begin position="1"/>
        <end position="22"/>
    </location>
</feature>
<comment type="caution">
    <text evidence="2">The sequence shown here is derived from an EMBL/GenBank/DDBJ whole genome shotgun (WGS) entry which is preliminary data.</text>
</comment>
<dbReference type="InterPro" id="IPR011990">
    <property type="entry name" value="TPR-like_helical_dom_sf"/>
</dbReference>
<keyword evidence="3" id="KW-1185">Reference proteome</keyword>
<reference evidence="2" key="2">
    <citation type="journal article" date="2023" name="Plants (Basel)">
        <title>Annotation of the Turnera subulata (Passifloraceae) Draft Genome Reveals the S-Locus Evolved after the Divergence of Turneroideae from Passifloroideae in a Stepwise Manner.</title>
        <authorList>
            <person name="Henning P.M."/>
            <person name="Roalson E.H."/>
            <person name="Mir W."/>
            <person name="McCubbin A.G."/>
            <person name="Shore J.S."/>
        </authorList>
    </citation>
    <scope>NUCLEOTIDE SEQUENCE</scope>
    <source>
        <strain evidence="2">F60SS</strain>
    </source>
</reference>
<feature type="non-terminal residue" evidence="2">
    <location>
        <position position="361"/>
    </location>
</feature>
<dbReference type="Gene3D" id="1.25.40.10">
    <property type="entry name" value="Tetratricopeptide repeat domain"/>
    <property type="match status" value="1"/>
</dbReference>
<dbReference type="GO" id="GO:0009535">
    <property type="term" value="C:chloroplast thylakoid membrane"/>
    <property type="evidence" value="ECO:0007669"/>
    <property type="project" value="TreeGrafter"/>
</dbReference>
<dbReference type="PANTHER" id="PTHR36761">
    <property type="entry name" value="ORF03 PROTEIN"/>
    <property type="match status" value="1"/>
</dbReference>
<feature type="non-terminal residue" evidence="2">
    <location>
        <position position="1"/>
    </location>
</feature>
<dbReference type="PANTHER" id="PTHR36761:SF2">
    <property type="entry name" value="ORF03 PROTEIN"/>
    <property type="match status" value="1"/>
</dbReference>
<name>A0A9Q0F3L4_9ROSI</name>
<sequence length="361" mass="41074">QVLPLLRSRQKPNEKPEATVSSRHTILAHIPPPTTTHTMAVVFGNLALLLDVTSPRIVSHRKTRPPVPIDVILSLYKRDPYCSSTAYYHTSSSGIVSDGEDARKQRVVAARGKANSETNGVDFDSDDGEEDDGFDWEAASKLEEEMRRRAKEREATRELEAEAVELQRKAEEASRKSEGTEETEEEKRMRVRKELEKVAQERAERRATAQKMFDLGQKAYGRGMYSRSVEFLEGALTIISRSTLFGGEIQIWLGMAYEANGRHEDCIDLFKLLKTHPSFSIRRQAADLLYIYQAPKIKISKEEMLTFPPFDSGYAYYWDPDKKRSGSNQLPSTRDYLADFLVWRPPVGLEKNKGLWVALTL</sequence>
<proteinExistence type="predicted"/>
<accession>A0A9Q0F3L4</accession>
<dbReference type="OrthoDB" id="6500128at2759"/>
<dbReference type="EMBL" id="JAKUCV010007486">
    <property type="protein sequence ID" value="KAJ4823297.1"/>
    <property type="molecule type" value="Genomic_DNA"/>
</dbReference>
<feature type="region of interest" description="Disordered" evidence="1">
    <location>
        <begin position="165"/>
        <end position="190"/>
    </location>
</feature>
<feature type="region of interest" description="Disordered" evidence="1">
    <location>
        <begin position="110"/>
        <end position="133"/>
    </location>
</feature>
<evidence type="ECO:0000256" key="1">
    <source>
        <dbReference type="SAM" id="MobiDB-lite"/>
    </source>
</evidence>
<organism evidence="2 3">
    <name type="scientific">Turnera subulata</name>
    <dbReference type="NCBI Taxonomy" id="218843"/>
    <lineage>
        <taxon>Eukaryota</taxon>
        <taxon>Viridiplantae</taxon>
        <taxon>Streptophyta</taxon>
        <taxon>Embryophyta</taxon>
        <taxon>Tracheophyta</taxon>
        <taxon>Spermatophyta</taxon>
        <taxon>Magnoliopsida</taxon>
        <taxon>eudicotyledons</taxon>
        <taxon>Gunneridae</taxon>
        <taxon>Pentapetalae</taxon>
        <taxon>rosids</taxon>
        <taxon>fabids</taxon>
        <taxon>Malpighiales</taxon>
        <taxon>Passifloraceae</taxon>
        <taxon>Turnera</taxon>
    </lineage>
</organism>